<evidence type="ECO:0000259" key="5">
    <source>
        <dbReference type="PROSITE" id="PS50828"/>
    </source>
</evidence>
<evidence type="ECO:0000313" key="6">
    <source>
        <dbReference type="EMBL" id="PSC68322.1"/>
    </source>
</evidence>
<sequence>MAAQAQRVPGHKSASHRLAPRVSPEHAAILEAAGGDAQQLLGLLRQHRHVELFNAALRSVPDAQLPAVLDALVECAAAAPRCTPNLRTADALLQRAADRGSAMRWEVDRAMRRLLAAGLPPHYSLFLRWATLHAGEGSIQGVRHVMQQLEEACGAAAVLPHYYVQLVRAYCARGRWRDAEPLLGEMAQRGVPPTEHVYRALIWCMGRHHRADRARTLFDDMVSSGIEPSEATWAALLNAYADSKQPFRAVEALRTMRAQGIAATVQAYGALTKAFARSGDWRRAHEVVELMQAEGLAPNEQIYGCVIEAAAVAGKPSVAAEVLRRMQAAGVAANVIAYTSLLSSYGATGDVEAAVGVLQQMEAAGCRPNAKTYTELMTQLAAKGRYEECERYFNKMVAEGCPADRVSYAILLDSMLHRWAADRSGQPALLRLIQARWDEAALGPLEPHTFLHQPQGRLTLDLHGYSAWTAQLAVLATLQKLMGVHAGGGRHDLSRIDIITGRGNRSTLRHRPVLRELVLEMLQHLVPVSIPRSNDGLLTLEVKRLRRLFDAMLASGSTFSLESMQHCLVEPPTDPPL</sequence>
<dbReference type="InterPro" id="IPR033443">
    <property type="entry name" value="PROP1-like_PPR_dom"/>
</dbReference>
<feature type="domain" description="Smr" evidence="5">
    <location>
        <begin position="460"/>
        <end position="543"/>
    </location>
</feature>
<dbReference type="Proteomes" id="UP000239649">
    <property type="component" value="Unassembled WGS sequence"/>
</dbReference>
<dbReference type="PROSITE" id="PS51375">
    <property type="entry name" value="PPR"/>
    <property type="match status" value="6"/>
</dbReference>
<evidence type="ECO:0000256" key="3">
    <source>
        <dbReference type="PROSITE-ProRule" id="PRU00708"/>
    </source>
</evidence>
<feature type="compositionally biased region" description="Basic residues" evidence="4">
    <location>
        <begin position="9"/>
        <end position="19"/>
    </location>
</feature>
<keyword evidence="2" id="KW-0677">Repeat</keyword>
<dbReference type="PANTHER" id="PTHR47447">
    <property type="entry name" value="OS03G0856100 PROTEIN"/>
    <property type="match status" value="1"/>
</dbReference>
<dbReference type="OrthoDB" id="185373at2759"/>
<feature type="repeat" description="PPR" evidence="3">
    <location>
        <begin position="369"/>
        <end position="403"/>
    </location>
</feature>
<dbReference type="Pfam" id="PF13041">
    <property type="entry name" value="PPR_2"/>
    <property type="match status" value="1"/>
</dbReference>
<dbReference type="InterPro" id="IPR002885">
    <property type="entry name" value="PPR_rpt"/>
</dbReference>
<dbReference type="Pfam" id="PF17177">
    <property type="entry name" value="PPR_long"/>
    <property type="match status" value="1"/>
</dbReference>
<protein>
    <submittedName>
        <fullName evidence="6">Pentatricopeptide repeat-containing protein</fullName>
    </submittedName>
</protein>
<dbReference type="Gene3D" id="3.30.1370.110">
    <property type="match status" value="1"/>
</dbReference>
<evidence type="ECO:0000256" key="4">
    <source>
        <dbReference type="SAM" id="MobiDB-lite"/>
    </source>
</evidence>
<feature type="region of interest" description="Disordered" evidence="4">
    <location>
        <begin position="1"/>
        <end position="21"/>
    </location>
</feature>
<dbReference type="SMART" id="SM00463">
    <property type="entry name" value="SMR"/>
    <property type="match status" value="1"/>
</dbReference>
<comment type="similarity">
    <text evidence="1">Belongs to the PPR family. P subfamily.</text>
</comment>
<organism evidence="6 7">
    <name type="scientific">Micractinium conductrix</name>
    <dbReference type="NCBI Taxonomy" id="554055"/>
    <lineage>
        <taxon>Eukaryota</taxon>
        <taxon>Viridiplantae</taxon>
        <taxon>Chlorophyta</taxon>
        <taxon>core chlorophytes</taxon>
        <taxon>Trebouxiophyceae</taxon>
        <taxon>Chlorellales</taxon>
        <taxon>Chlorellaceae</taxon>
        <taxon>Chlorella clade</taxon>
        <taxon>Micractinium</taxon>
    </lineage>
</organism>
<evidence type="ECO:0000256" key="2">
    <source>
        <dbReference type="ARBA" id="ARBA00022737"/>
    </source>
</evidence>
<dbReference type="SUPFAM" id="SSF160443">
    <property type="entry name" value="SMR domain-like"/>
    <property type="match status" value="1"/>
</dbReference>
<gene>
    <name evidence="6" type="ORF">C2E20_8081</name>
</gene>
<reference evidence="6 7" key="1">
    <citation type="journal article" date="2018" name="Plant J.">
        <title>Genome sequences of Chlorella sorokiniana UTEX 1602 and Micractinium conductrix SAG 241.80: implications to maltose excretion by a green alga.</title>
        <authorList>
            <person name="Arriola M.B."/>
            <person name="Velmurugan N."/>
            <person name="Zhang Y."/>
            <person name="Plunkett M.H."/>
            <person name="Hondzo H."/>
            <person name="Barney B.M."/>
        </authorList>
    </citation>
    <scope>NUCLEOTIDE SEQUENCE [LARGE SCALE GENOMIC DNA]</scope>
    <source>
        <strain evidence="6 7">SAG 241.80</strain>
    </source>
</reference>
<comment type="caution">
    <text evidence="6">The sequence shown here is derived from an EMBL/GenBank/DDBJ whole genome shotgun (WGS) entry which is preliminary data.</text>
</comment>
<feature type="repeat" description="PPR" evidence="3">
    <location>
        <begin position="264"/>
        <end position="298"/>
    </location>
</feature>
<proteinExistence type="inferred from homology"/>
<evidence type="ECO:0000313" key="7">
    <source>
        <dbReference type="Proteomes" id="UP000239649"/>
    </source>
</evidence>
<feature type="repeat" description="PPR" evidence="3">
    <location>
        <begin position="229"/>
        <end position="263"/>
    </location>
</feature>
<feature type="repeat" description="PPR" evidence="3">
    <location>
        <begin position="334"/>
        <end position="368"/>
    </location>
</feature>
<accession>A0A2P6V2L4</accession>
<dbReference type="NCBIfam" id="TIGR00756">
    <property type="entry name" value="PPR"/>
    <property type="match status" value="5"/>
</dbReference>
<dbReference type="Gene3D" id="1.25.40.10">
    <property type="entry name" value="Tetratricopeptide repeat domain"/>
    <property type="match status" value="2"/>
</dbReference>
<feature type="repeat" description="PPR" evidence="3">
    <location>
        <begin position="159"/>
        <end position="193"/>
    </location>
</feature>
<evidence type="ECO:0000256" key="1">
    <source>
        <dbReference type="ARBA" id="ARBA00007626"/>
    </source>
</evidence>
<dbReference type="PANTHER" id="PTHR47447:SF25">
    <property type="entry name" value="SAP DOMAIN-CONTAINING PROTEIN"/>
    <property type="match status" value="1"/>
</dbReference>
<dbReference type="AlphaFoldDB" id="A0A2P6V2L4"/>
<dbReference type="STRING" id="554055.A0A2P6V2L4"/>
<name>A0A2P6V2L4_9CHLO</name>
<dbReference type="InterPro" id="IPR036063">
    <property type="entry name" value="Smr_dom_sf"/>
</dbReference>
<dbReference type="EMBL" id="LHPF02000038">
    <property type="protein sequence ID" value="PSC68322.1"/>
    <property type="molecule type" value="Genomic_DNA"/>
</dbReference>
<dbReference type="InterPro" id="IPR011990">
    <property type="entry name" value="TPR-like_helical_dom_sf"/>
</dbReference>
<dbReference type="InterPro" id="IPR002625">
    <property type="entry name" value="Smr_dom"/>
</dbReference>
<keyword evidence="7" id="KW-1185">Reference proteome</keyword>
<feature type="repeat" description="PPR" evidence="3">
    <location>
        <begin position="194"/>
        <end position="228"/>
    </location>
</feature>
<dbReference type="PROSITE" id="PS50828">
    <property type="entry name" value="SMR"/>
    <property type="match status" value="1"/>
</dbReference>